<dbReference type="PROSITE" id="PS51085">
    <property type="entry name" value="2FE2S_FER_2"/>
    <property type="match status" value="1"/>
</dbReference>
<evidence type="ECO:0000256" key="1">
    <source>
        <dbReference type="ARBA" id="ARBA00022714"/>
    </source>
</evidence>
<dbReference type="Pfam" id="PF01799">
    <property type="entry name" value="Fer2_2"/>
    <property type="match status" value="1"/>
</dbReference>
<dbReference type="PANTHER" id="PTHR44379">
    <property type="entry name" value="OXIDOREDUCTASE WITH IRON-SULFUR SUBUNIT"/>
    <property type="match status" value="1"/>
</dbReference>
<proteinExistence type="predicted"/>
<protein>
    <submittedName>
        <fullName evidence="7">(2Fe-2S)-binding protein</fullName>
    </submittedName>
</protein>
<keyword evidence="8" id="KW-1185">Reference proteome</keyword>
<dbReference type="InterPro" id="IPR002888">
    <property type="entry name" value="2Fe-2S-bd"/>
</dbReference>
<keyword evidence="3" id="KW-0560">Oxidoreductase</keyword>
<dbReference type="GO" id="GO:0051537">
    <property type="term" value="F:2 iron, 2 sulfur cluster binding"/>
    <property type="evidence" value="ECO:0007669"/>
    <property type="project" value="UniProtKB-KW"/>
</dbReference>
<dbReference type="AlphaFoldDB" id="A0A940Y9R3"/>
<comment type="caution">
    <text evidence="7">The sequence shown here is derived from an EMBL/GenBank/DDBJ whole genome shotgun (WGS) entry which is preliminary data.</text>
</comment>
<evidence type="ECO:0000313" key="7">
    <source>
        <dbReference type="EMBL" id="MBQ0928976.1"/>
    </source>
</evidence>
<gene>
    <name evidence="7" type="ORF">KAK03_00660</name>
</gene>
<sequence>MFLSINGQRHAVPDGWQDDTLLMVLREALGLVGPKLGCGQGQCGACTVLVDGQPQRSCLLPVSAVLQRPITTLEGLAGPDGRLHPVQQAWLDEAVPQCGYCQAGQIMATVALLDATPQPTPQQVEAALAPQLCRCGTQPRIRRAVQRAVQLRQEAAR</sequence>
<dbReference type="InterPro" id="IPR036884">
    <property type="entry name" value="2Fe-2S-bd_dom_sf"/>
</dbReference>
<keyword evidence="1" id="KW-0001">2Fe-2S</keyword>
<dbReference type="InterPro" id="IPR006058">
    <property type="entry name" value="2Fe2S_fd_BS"/>
</dbReference>
<dbReference type="EMBL" id="JAGQDD010000001">
    <property type="protein sequence ID" value="MBQ0928976.1"/>
    <property type="molecule type" value="Genomic_DNA"/>
</dbReference>
<dbReference type="SUPFAM" id="SSF47741">
    <property type="entry name" value="CO dehydrogenase ISP C-domain like"/>
    <property type="match status" value="1"/>
</dbReference>
<dbReference type="RefSeq" id="WP_210851093.1">
    <property type="nucleotide sequence ID" value="NZ_JAGQDD010000001.1"/>
</dbReference>
<evidence type="ECO:0000256" key="5">
    <source>
        <dbReference type="ARBA" id="ARBA00023014"/>
    </source>
</evidence>
<dbReference type="PANTHER" id="PTHR44379:SF2">
    <property type="entry name" value="BLR6218 PROTEIN"/>
    <property type="match status" value="1"/>
</dbReference>
<evidence type="ECO:0000313" key="8">
    <source>
        <dbReference type="Proteomes" id="UP000676246"/>
    </source>
</evidence>
<dbReference type="InterPro" id="IPR012675">
    <property type="entry name" value="Beta-grasp_dom_sf"/>
</dbReference>
<dbReference type="GO" id="GO:0046872">
    <property type="term" value="F:metal ion binding"/>
    <property type="evidence" value="ECO:0007669"/>
    <property type="project" value="UniProtKB-KW"/>
</dbReference>
<dbReference type="InterPro" id="IPR001041">
    <property type="entry name" value="2Fe-2S_ferredoxin-type"/>
</dbReference>
<dbReference type="Pfam" id="PF00111">
    <property type="entry name" value="Fer2"/>
    <property type="match status" value="1"/>
</dbReference>
<evidence type="ECO:0000256" key="3">
    <source>
        <dbReference type="ARBA" id="ARBA00023002"/>
    </source>
</evidence>
<dbReference type="SUPFAM" id="SSF54292">
    <property type="entry name" value="2Fe-2S ferredoxin-like"/>
    <property type="match status" value="1"/>
</dbReference>
<dbReference type="InterPro" id="IPR036010">
    <property type="entry name" value="2Fe-2S_ferredoxin-like_sf"/>
</dbReference>
<dbReference type="PROSITE" id="PS00197">
    <property type="entry name" value="2FE2S_FER_1"/>
    <property type="match status" value="1"/>
</dbReference>
<name>A0A940Y9R3_9BURK</name>
<evidence type="ECO:0000256" key="2">
    <source>
        <dbReference type="ARBA" id="ARBA00022723"/>
    </source>
</evidence>
<keyword evidence="5" id="KW-0411">Iron-sulfur</keyword>
<reference evidence="7 8" key="1">
    <citation type="submission" date="2021-04" db="EMBL/GenBank/DDBJ databases">
        <title>The genome sequence of Ideonella sp. 3Y2.</title>
        <authorList>
            <person name="Liu Y."/>
        </authorList>
    </citation>
    <scope>NUCLEOTIDE SEQUENCE [LARGE SCALE GENOMIC DNA]</scope>
    <source>
        <strain evidence="7 8">3Y2</strain>
    </source>
</reference>
<keyword evidence="2" id="KW-0479">Metal-binding</keyword>
<dbReference type="Proteomes" id="UP000676246">
    <property type="component" value="Unassembled WGS sequence"/>
</dbReference>
<dbReference type="Gene3D" id="3.10.20.30">
    <property type="match status" value="1"/>
</dbReference>
<keyword evidence="4" id="KW-0408">Iron</keyword>
<dbReference type="InterPro" id="IPR051452">
    <property type="entry name" value="Diverse_Oxidoreductases"/>
</dbReference>
<feature type="domain" description="2Fe-2S ferredoxin-type" evidence="6">
    <location>
        <begin position="1"/>
        <end position="76"/>
    </location>
</feature>
<accession>A0A940Y9R3</accession>
<organism evidence="7 8">
    <name type="scientific">Ideonella alba</name>
    <dbReference type="NCBI Taxonomy" id="2824118"/>
    <lineage>
        <taxon>Bacteria</taxon>
        <taxon>Pseudomonadati</taxon>
        <taxon>Pseudomonadota</taxon>
        <taxon>Betaproteobacteria</taxon>
        <taxon>Burkholderiales</taxon>
        <taxon>Sphaerotilaceae</taxon>
        <taxon>Ideonella</taxon>
    </lineage>
</organism>
<dbReference type="GO" id="GO:0016491">
    <property type="term" value="F:oxidoreductase activity"/>
    <property type="evidence" value="ECO:0007669"/>
    <property type="project" value="UniProtKB-KW"/>
</dbReference>
<dbReference type="Gene3D" id="1.10.150.120">
    <property type="entry name" value="[2Fe-2S]-binding domain"/>
    <property type="match status" value="1"/>
</dbReference>
<evidence type="ECO:0000256" key="4">
    <source>
        <dbReference type="ARBA" id="ARBA00023004"/>
    </source>
</evidence>
<evidence type="ECO:0000259" key="6">
    <source>
        <dbReference type="PROSITE" id="PS51085"/>
    </source>
</evidence>